<dbReference type="PANTHER" id="PTHR30309">
    <property type="entry name" value="INNER MEMBRANE PROTEIN YGIH"/>
    <property type="match status" value="1"/>
</dbReference>
<evidence type="ECO:0000256" key="7">
    <source>
        <dbReference type="ARBA" id="ARBA00023136"/>
    </source>
</evidence>
<dbReference type="GO" id="GO:0008654">
    <property type="term" value="P:phospholipid biosynthetic process"/>
    <property type="evidence" value="ECO:0007669"/>
    <property type="project" value="UniProtKB-UniRule"/>
</dbReference>
<dbReference type="PANTHER" id="PTHR30309:SF0">
    <property type="entry name" value="GLYCEROL-3-PHOSPHATE ACYLTRANSFERASE-RELATED"/>
    <property type="match status" value="1"/>
</dbReference>
<comment type="caution">
    <text evidence="11">The sequence shown here is derived from an EMBL/GenBank/DDBJ whole genome shotgun (WGS) entry which is preliminary data.</text>
</comment>
<evidence type="ECO:0000256" key="1">
    <source>
        <dbReference type="ARBA" id="ARBA00022475"/>
    </source>
</evidence>
<proteinExistence type="inferred from homology"/>
<evidence type="ECO:0000256" key="10">
    <source>
        <dbReference type="HAMAP-Rule" id="MF_01043"/>
    </source>
</evidence>
<evidence type="ECO:0000256" key="2">
    <source>
        <dbReference type="ARBA" id="ARBA00022516"/>
    </source>
</evidence>
<keyword evidence="7 10" id="KW-0472">Membrane</keyword>
<name>A0A0V8QHB7_9FIRM</name>
<dbReference type="GO" id="GO:0043772">
    <property type="term" value="F:acyl-phosphate glycerol-3-phosphate acyltransferase activity"/>
    <property type="evidence" value="ECO:0007669"/>
    <property type="project" value="UniProtKB-UniRule"/>
</dbReference>
<evidence type="ECO:0000256" key="9">
    <source>
        <dbReference type="ARBA" id="ARBA00023264"/>
    </source>
</evidence>
<evidence type="ECO:0000313" key="12">
    <source>
        <dbReference type="Proteomes" id="UP000054874"/>
    </source>
</evidence>
<evidence type="ECO:0000256" key="3">
    <source>
        <dbReference type="ARBA" id="ARBA00022679"/>
    </source>
</evidence>
<dbReference type="AlphaFoldDB" id="A0A0V8QHB7"/>
<reference evidence="11 12" key="1">
    <citation type="submission" date="2015-11" db="EMBL/GenBank/DDBJ databases">
        <title>Butyribacter intestini gen. nov., sp. nov., a butyric acid-producing bacterium of the family Lachnospiraceae isolated from the human faeces.</title>
        <authorList>
            <person name="Zou Y."/>
            <person name="Xue W."/>
            <person name="Luo G."/>
            <person name="Lv M."/>
        </authorList>
    </citation>
    <scope>NUCLEOTIDE SEQUENCE [LARGE SCALE GENOMIC DNA]</scope>
    <source>
        <strain evidence="11 12">ACET-33324</strain>
    </source>
</reference>
<keyword evidence="1 10" id="KW-1003">Cell membrane</keyword>
<dbReference type="InterPro" id="IPR003811">
    <property type="entry name" value="G3P_acylTferase_PlsY"/>
</dbReference>
<comment type="pathway">
    <text evidence="10">Lipid metabolism; phospholipid metabolism.</text>
</comment>
<keyword evidence="3 10" id="KW-0808">Transferase</keyword>
<feature type="transmembrane region" description="Helical" evidence="10">
    <location>
        <begin position="48"/>
        <end position="71"/>
    </location>
</feature>
<sequence>MIFICLVIGYCCGCFTTGYFVGKAKHIDIQHKGSGNSGATNALRTMGIGPAVITLLGDAFKAVIPICVLRFGFSGIQPCWELYALYLGLGVVLGHNYPFYLHFKGGKGIAAMGGTIFAIADWRVTVAAIVIFVSIVAATRYVSLGSLVVAWTLPVNVLLFYRSSPVFLHMLIIALVFTLLAYIRHWSNIKRLLSGAERKIGEKA</sequence>
<keyword evidence="8 10" id="KW-0594">Phospholipid biosynthesis</keyword>
<comment type="catalytic activity">
    <reaction evidence="10">
        <text>an acyl phosphate + sn-glycerol 3-phosphate = a 1-acyl-sn-glycero-3-phosphate + phosphate</text>
        <dbReference type="Rhea" id="RHEA:34075"/>
        <dbReference type="ChEBI" id="CHEBI:43474"/>
        <dbReference type="ChEBI" id="CHEBI:57597"/>
        <dbReference type="ChEBI" id="CHEBI:57970"/>
        <dbReference type="ChEBI" id="CHEBI:59918"/>
        <dbReference type="EC" id="2.3.1.275"/>
    </reaction>
</comment>
<keyword evidence="2 10" id="KW-0444">Lipid biosynthesis</keyword>
<feature type="transmembrane region" description="Helical" evidence="10">
    <location>
        <begin position="141"/>
        <end position="160"/>
    </location>
</feature>
<organism evidence="11 12">
    <name type="scientific">Acetivibrio ethanolgignens</name>
    <dbReference type="NCBI Taxonomy" id="290052"/>
    <lineage>
        <taxon>Bacteria</taxon>
        <taxon>Bacillati</taxon>
        <taxon>Bacillota</taxon>
        <taxon>Clostridia</taxon>
        <taxon>Eubacteriales</taxon>
        <taxon>Oscillospiraceae</taxon>
        <taxon>Acetivibrio</taxon>
    </lineage>
</organism>
<evidence type="ECO:0000313" key="11">
    <source>
        <dbReference type="EMBL" id="KSV59973.1"/>
    </source>
</evidence>
<dbReference type="GO" id="GO:0005886">
    <property type="term" value="C:plasma membrane"/>
    <property type="evidence" value="ECO:0007669"/>
    <property type="project" value="UniProtKB-SubCell"/>
</dbReference>
<dbReference type="Pfam" id="PF02660">
    <property type="entry name" value="G3P_acyltransf"/>
    <property type="match status" value="1"/>
</dbReference>
<dbReference type="NCBIfam" id="TIGR00023">
    <property type="entry name" value="glycerol-3-phosphate 1-O-acyltransferase PlsY"/>
    <property type="match status" value="1"/>
</dbReference>
<dbReference type="UniPathway" id="UPA00085"/>
<comment type="subcellular location">
    <subcellularLocation>
        <location evidence="10">Cell membrane</location>
        <topology evidence="10">Multi-pass membrane protein</topology>
    </subcellularLocation>
</comment>
<feature type="transmembrane region" description="Helical" evidence="10">
    <location>
        <begin position="83"/>
        <end position="103"/>
    </location>
</feature>
<comment type="function">
    <text evidence="10">Catalyzes the transfer of an acyl group from acyl-phosphate (acyl-PO(4)) to glycerol-3-phosphate (G3P) to form lysophosphatidic acid (LPA). This enzyme utilizes acyl-phosphate as fatty acyl donor, but not acyl-CoA or acyl-ACP.</text>
</comment>
<dbReference type="SMART" id="SM01207">
    <property type="entry name" value="G3P_acyltransf"/>
    <property type="match status" value="1"/>
</dbReference>
<feature type="transmembrane region" description="Helical" evidence="10">
    <location>
        <begin position="109"/>
        <end position="134"/>
    </location>
</feature>
<feature type="transmembrane region" description="Helical" evidence="10">
    <location>
        <begin position="166"/>
        <end position="183"/>
    </location>
</feature>
<protein>
    <recommendedName>
        <fullName evidence="10">Glycerol-3-phosphate acyltransferase</fullName>
    </recommendedName>
    <alternativeName>
        <fullName evidence="10">Acyl-PO4 G3P acyltransferase</fullName>
    </alternativeName>
    <alternativeName>
        <fullName evidence="10">Acyl-phosphate--glycerol-3-phosphate acyltransferase</fullName>
    </alternativeName>
    <alternativeName>
        <fullName evidence="10">G3P acyltransferase</fullName>
        <shortName evidence="10">GPAT</shortName>
        <ecNumber evidence="10">2.3.1.275</ecNumber>
    </alternativeName>
    <alternativeName>
        <fullName evidence="10">Lysophosphatidic acid synthase</fullName>
        <shortName evidence="10">LPA synthase</shortName>
    </alternativeName>
</protein>
<evidence type="ECO:0000256" key="6">
    <source>
        <dbReference type="ARBA" id="ARBA00023098"/>
    </source>
</evidence>
<evidence type="ECO:0000256" key="5">
    <source>
        <dbReference type="ARBA" id="ARBA00022989"/>
    </source>
</evidence>
<keyword evidence="6 10" id="KW-0443">Lipid metabolism</keyword>
<evidence type="ECO:0000256" key="8">
    <source>
        <dbReference type="ARBA" id="ARBA00023209"/>
    </source>
</evidence>
<keyword evidence="5 10" id="KW-1133">Transmembrane helix</keyword>
<comment type="subunit">
    <text evidence="10">Probably interacts with PlsX.</text>
</comment>
<dbReference type="EMBL" id="LNAM01000068">
    <property type="protein sequence ID" value="KSV59973.1"/>
    <property type="molecule type" value="Genomic_DNA"/>
</dbReference>
<dbReference type="HAMAP" id="MF_01043">
    <property type="entry name" value="PlsY"/>
    <property type="match status" value="1"/>
</dbReference>
<comment type="similarity">
    <text evidence="10">Belongs to the PlsY family.</text>
</comment>
<keyword evidence="4 10" id="KW-0812">Transmembrane</keyword>
<keyword evidence="9 10" id="KW-1208">Phospholipid metabolism</keyword>
<keyword evidence="12" id="KW-1185">Reference proteome</keyword>
<evidence type="ECO:0000256" key="4">
    <source>
        <dbReference type="ARBA" id="ARBA00022692"/>
    </source>
</evidence>
<accession>A0A0V8QHB7</accession>
<dbReference type="Proteomes" id="UP000054874">
    <property type="component" value="Unassembled WGS sequence"/>
</dbReference>
<dbReference type="EC" id="2.3.1.275" evidence="10"/>
<dbReference type="STRING" id="290052.ASU35_07395"/>
<gene>
    <name evidence="10" type="primary">plsY</name>
    <name evidence="11" type="ORF">ASU35_07395</name>
</gene>